<keyword evidence="3 5" id="KW-1133">Transmembrane helix</keyword>
<protein>
    <submittedName>
        <fullName evidence="7">MFS transporter</fullName>
    </submittedName>
</protein>
<evidence type="ECO:0000256" key="4">
    <source>
        <dbReference type="ARBA" id="ARBA00023136"/>
    </source>
</evidence>
<feature type="transmembrane region" description="Helical" evidence="5">
    <location>
        <begin position="143"/>
        <end position="166"/>
    </location>
</feature>
<comment type="caution">
    <text evidence="7">The sequence shown here is derived from an EMBL/GenBank/DDBJ whole genome shotgun (WGS) entry which is preliminary data.</text>
</comment>
<dbReference type="InterPro" id="IPR020846">
    <property type="entry name" value="MFS_dom"/>
</dbReference>
<dbReference type="Pfam" id="PF07690">
    <property type="entry name" value="MFS_1"/>
    <property type="match status" value="1"/>
</dbReference>
<name>A0ABT4N1X1_GORRU</name>
<evidence type="ECO:0000259" key="6">
    <source>
        <dbReference type="PROSITE" id="PS50850"/>
    </source>
</evidence>
<sequence>METTVGASPAEKIGLKGIWLIVVACAGLSMVIAAMASLNTAVADIAPAVGANSNQVTWLIDGYTLVVAALLLPAGAIGDRYGRREVLIGGLVVFAIGSLLPIWISDPNQFIAARALTGVGAAFVMPATLSLITSGVPDSKRPLAVSIWAGVGGSGGIAGFFVTGVLLEFFSWHSIFLTFAISAAVTAVLACTIPTSRDSTRPRFDVLGSITSASGIGLVVFGLIEAPHRGWFDPLALAAMIGGLGLIAVFWYSQTKLKDPLLDVNLFRNRAFSAGSFSITIQFLVIFGVFLVLLQRLQLVFGFSALKSALALMPMVFVVMVFSLIGNWLAVRINLRVILVFGMVGMATGSFLLGFLEHKEYWTLVVAMMVLAVGLGVGTAPSTTAIMVNTPADNQGVGSAVNDTARELGSAIGIAIGGSLLAAGYTRNIQATAESAESQLQQTATALEASGQTQQAQETAAAAGSIGQHITNTLAEALQVAERLAPTQPELAARIADGAKDAFIEPMNLACITLGVVCVVSGIVLAVLTPTQIGGTVQDEIDAEAAKVGAAEEPAARD</sequence>
<dbReference type="PANTHER" id="PTHR42718:SF42">
    <property type="entry name" value="EXPORT PROTEIN"/>
    <property type="match status" value="1"/>
</dbReference>
<feature type="transmembrane region" description="Helical" evidence="5">
    <location>
        <begin position="86"/>
        <end position="104"/>
    </location>
</feature>
<evidence type="ECO:0000256" key="2">
    <source>
        <dbReference type="ARBA" id="ARBA00022692"/>
    </source>
</evidence>
<proteinExistence type="predicted"/>
<feature type="transmembrane region" description="Helical" evidence="5">
    <location>
        <begin position="56"/>
        <end position="74"/>
    </location>
</feature>
<reference evidence="7" key="1">
    <citation type="submission" date="2022-12" db="EMBL/GenBank/DDBJ databases">
        <authorList>
            <person name="Krivoruchko A.V."/>
            <person name="Elkin A."/>
        </authorList>
    </citation>
    <scope>NUCLEOTIDE SEQUENCE</scope>
    <source>
        <strain evidence="7">IEGM 1388</strain>
    </source>
</reference>
<dbReference type="RefSeq" id="WP_301573920.1">
    <property type="nucleotide sequence ID" value="NZ_JAPWIE010000008.1"/>
</dbReference>
<organism evidence="7 8">
    <name type="scientific">Gordonia rubripertincta</name>
    <name type="common">Rhodococcus corallinus</name>
    <dbReference type="NCBI Taxonomy" id="36822"/>
    <lineage>
        <taxon>Bacteria</taxon>
        <taxon>Bacillati</taxon>
        <taxon>Actinomycetota</taxon>
        <taxon>Actinomycetes</taxon>
        <taxon>Mycobacteriales</taxon>
        <taxon>Gordoniaceae</taxon>
        <taxon>Gordonia</taxon>
    </lineage>
</organism>
<feature type="transmembrane region" description="Helical" evidence="5">
    <location>
        <begin position="509"/>
        <end position="528"/>
    </location>
</feature>
<evidence type="ECO:0000256" key="1">
    <source>
        <dbReference type="ARBA" id="ARBA00004651"/>
    </source>
</evidence>
<dbReference type="InterPro" id="IPR036259">
    <property type="entry name" value="MFS_trans_sf"/>
</dbReference>
<feature type="transmembrane region" description="Helical" evidence="5">
    <location>
        <begin position="337"/>
        <end position="355"/>
    </location>
</feature>
<feature type="transmembrane region" description="Helical" evidence="5">
    <location>
        <begin position="172"/>
        <end position="192"/>
    </location>
</feature>
<keyword evidence="2 5" id="KW-0812">Transmembrane</keyword>
<evidence type="ECO:0000313" key="7">
    <source>
        <dbReference type="EMBL" id="MCZ4553264.1"/>
    </source>
</evidence>
<evidence type="ECO:0000256" key="3">
    <source>
        <dbReference type="ARBA" id="ARBA00022989"/>
    </source>
</evidence>
<keyword evidence="8" id="KW-1185">Reference proteome</keyword>
<feature type="transmembrane region" description="Helical" evidence="5">
    <location>
        <begin position="309"/>
        <end position="330"/>
    </location>
</feature>
<dbReference type="SUPFAM" id="SSF103473">
    <property type="entry name" value="MFS general substrate transporter"/>
    <property type="match status" value="1"/>
</dbReference>
<dbReference type="Proteomes" id="UP001067235">
    <property type="component" value="Unassembled WGS sequence"/>
</dbReference>
<feature type="transmembrane region" description="Helical" evidence="5">
    <location>
        <begin position="204"/>
        <end position="224"/>
    </location>
</feature>
<evidence type="ECO:0000256" key="5">
    <source>
        <dbReference type="SAM" id="Phobius"/>
    </source>
</evidence>
<comment type="subcellular location">
    <subcellularLocation>
        <location evidence="1">Cell membrane</location>
        <topology evidence="1">Multi-pass membrane protein</topology>
    </subcellularLocation>
</comment>
<dbReference type="PANTHER" id="PTHR42718">
    <property type="entry name" value="MAJOR FACILITATOR SUPERFAMILY MULTIDRUG TRANSPORTER MFSC"/>
    <property type="match status" value="1"/>
</dbReference>
<gene>
    <name evidence="7" type="ORF">O4213_24990</name>
</gene>
<dbReference type="EMBL" id="JAPWIE010000008">
    <property type="protein sequence ID" value="MCZ4553264.1"/>
    <property type="molecule type" value="Genomic_DNA"/>
</dbReference>
<dbReference type="PROSITE" id="PS50850">
    <property type="entry name" value="MFS"/>
    <property type="match status" value="1"/>
</dbReference>
<keyword evidence="4 5" id="KW-0472">Membrane</keyword>
<dbReference type="Gene3D" id="1.20.1250.20">
    <property type="entry name" value="MFS general substrate transporter like domains"/>
    <property type="match status" value="1"/>
</dbReference>
<dbReference type="CDD" id="cd17321">
    <property type="entry name" value="MFS_MMR_MDR_like"/>
    <property type="match status" value="1"/>
</dbReference>
<feature type="transmembrane region" description="Helical" evidence="5">
    <location>
        <begin position="361"/>
        <end position="380"/>
    </location>
</feature>
<dbReference type="Gene3D" id="1.20.1720.10">
    <property type="entry name" value="Multidrug resistance protein D"/>
    <property type="match status" value="1"/>
</dbReference>
<feature type="transmembrane region" description="Helical" evidence="5">
    <location>
        <begin position="274"/>
        <end position="297"/>
    </location>
</feature>
<feature type="transmembrane region" description="Helical" evidence="5">
    <location>
        <begin position="236"/>
        <end position="253"/>
    </location>
</feature>
<dbReference type="InterPro" id="IPR011701">
    <property type="entry name" value="MFS"/>
</dbReference>
<feature type="transmembrane region" description="Helical" evidence="5">
    <location>
        <begin position="110"/>
        <end position="131"/>
    </location>
</feature>
<feature type="transmembrane region" description="Helical" evidence="5">
    <location>
        <begin position="18"/>
        <end position="36"/>
    </location>
</feature>
<feature type="domain" description="Major facilitator superfamily (MFS) profile" evidence="6">
    <location>
        <begin position="20"/>
        <end position="454"/>
    </location>
</feature>
<accession>A0ABT4N1X1</accession>
<evidence type="ECO:0000313" key="8">
    <source>
        <dbReference type="Proteomes" id="UP001067235"/>
    </source>
</evidence>